<sequence>MLSLIVSILYGILVLTIAVVVMAENRNPIKAIAWVIVVLLVPVVGIGFYFLFGQDLRHVNMIHRKVYHRLSSLPYSFGEHTNRELIEKIPSTYHPLVHLCKEISNAPLLPVEHADLFVRGKEKFETLLQDIEQATHHIHLEYYAFDSDELGERFASLLVRKAREGVKVRILYDDVGSWKTKKKFLNRLRDSGIQIYPFMKVVFPFFTSKVNYRNHRKITIIDGKVGYIGGMNIANRYYKGNELGPWRDTHVRITGAAVSELQSSFLIDWYLVTRRVVYFHDYFLPQLLDTTQETIPMQLVLGTPFGAWRSIEQTFISMILRASRSVYIETPYFLPTPTLSHALTIAALGGIDVRLILPKRGDSLATQYASLSYIEELLLAGVKVYLYEKGFLHSKVLTVDGQLSFIGSANMDFRSFEHNFESSALFYSAEFTGRVNKTFFEDLACSQDLALSSWSKRSRGQKLKESFFRLFSPLL</sequence>
<dbReference type="OrthoDB" id="9762009at2"/>
<evidence type="ECO:0000256" key="3">
    <source>
        <dbReference type="ARBA" id="ARBA00022516"/>
    </source>
</evidence>
<name>A0A0A2G949_9PORP</name>
<dbReference type="FunFam" id="3.30.870.10:FF:000014">
    <property type="entry name" value="Cardiolipin synthase"/>
    <property type="match status" value="1"/>
</dbReference>
<comment type="function">
    <text evidence="12">Catalyzes the reversible phosphatidyl group transfer from one phosphatidylglycerol molecule to another to form cardiolipin (CL) (diphosphatidylglycerol) and glycerol.</text>
</comment>
<keyword evidence="10 12" id="KW-0594">Phospholipid biosynthesis</keyword>
<dbReference type="CDD" id="cd09110">
    <property type="entry name" value="PLDc_CLS_1"/>
    <property type="match status" value="1"/>
</dbReference>
<keyword evidence="5 12" id="KW-0812">Transmembrane</keyword>
<dbReference type="CDD" id="cd09112">
    <property type="entry name" value="PLDc_CLS_2"/>
    <property type="match status" value="1"/>
</dbReference>
<comment type="catalytic activity">
    <reaction evidence="12">
        <text>2 a 1,2-diacyl-sn-glycero-3-phospho-(1'-sn-glycerol) = a cardiolipin + glycerol</text>
        <dbReference type="Rhea" id="RHEA:31451"/>
        <dbReference type="ChEBI" id="CHEBI:17754"/>
        <dbReference type="ChEBI" id="CHEBI:62237"/>
        <dbReference type="ChEBI" id="CHEBI:64716"/>
    </reaction>
</comment>
<evidence type="ECO:0000256" key="12">
    <source>
        <dbReference type="HAMAP-Rule" id="MF_01916"/>
    </source>
</evidence>
<evidence type="ECO:0000256" key="4">
    <source>
        <dbReference type="ARBA" id="ARBA00022679"/>
    </source>
</evidence>
<dbReference type="InterPro" id="IPR025202">
    <property type="entry name" value="PLD-like_dom"/>
</dbReference>
<keyword evidence="8 12" id="KW-0443">Lipid metabolism</keyword>
<feature type="active site" evidence="12">
    <location>
        <position position="400"/>
    </location>
</feature>
<feature type="transmembrane region" description="Helical" evidence="12">
    <location>
        <begin position="31"/>
        <end position="52"/>
    </location>
</feature>
<evidence type="ECO:0000256" key="9">
    <source>
        <dbReference type="ARBA" id="ARBA00023136"/>
    </source>
</evidence>
<evidence type="ECO:0000313" key="16">
    <source>
        <dbReference type="Proteomes" id="UP000030134"/>
    </source>
</evidence>
<feature type="active site" evidence="12">
    <location>
        <position position="222"/>
    </location>
</feature>
<evidence type="ECO:0000256" key="6">
    <source>
        <dbReference type="ARBA" id="ARBA00022737"/>
    </source>
</evidence>
<dbReference type="GO" id="GO:0008808">
    <property type="term" value="F:cardiolipin synthase activity"/>
    <property type="evidence" value="ECO:0007669"/>
    <property type="project" value="UniProtKB-UniRule"/>
</dbReference>
<dbReference type="RefSeq" id="WP_036882547.1">
    <property type="nucleotide sequence ID" value="NZ_JQZW01000002.1"/>
</dbReference>
<reference evidence="15 16" key="1">
    <citation type="submission" date="2014-08" db="EMBL/GenBank/DDBJ databases">
        <title>Porphyromonas gingivicanis strain:COT-022_OH1391 Genome sequencing.</title>
        <authorList>
            <person name="Wallis C."/>
            <person name="Deusch O."/>
            <person name="O'Flynn C."/>
            <person name="Davis I."/>
            <person name="Jospin G."/>
            <person name="Darling A.E."/>
            <person name="Coil D.A."/>
            <person name="Alexiev A."/>
            <person name="Horsfall A."/>
            <person name="Kirkwood N."/>
            <person name="Harris S."/>
            <person name="Eisen J.A."/>
        </authorList>
    </citation>
    <scope>NUCLEOTIDE SEQUENCE [LARGE SCALE GENOMIC DNA]</scope>
    <source>
        <strain evidence="16">COT-022 OH1391</strain>
    </source>
</reference>
<keyword evidence="2 12" id="KW-1003">Cell membrane</keyword>
<dbReference type="Gene3D" id="3.30.870.10">
    <property type="entry name" value="Endonuclease Chain A"/>
    <property type="match status" value="2"/>
</dbReference>
<organism evidence="15 16">
    <name type="scientific">Porphyromonas gingivicanis</name>
    <dbReference type="NCBI Taxonomy" id="266762"/>
    <lineage>
        <taxon>Bacteria</taxon>
        <taxon>Pseudomonadati</taxon>
        <taxon>Bacteroidota</taxon>
        <taxon>Bacteroidia</taxon>
        <taxon>Bacteroidales</taxon>
        <taxon>Porphyromonadaceae</taxon>
        <taxon>Porphyromonas</taxon>
    </lineage>
</organism>
<feature type="active site" evidence="12">
    <location>
        <position position="215"/>
    </location>
</feature>
<dbReference type="eggNOG" id="COG1502">
    <property type="taxonomic scope" value="Bacteria"/>
</dbReference>
<keyword evidence="16" id="KW-1185">Reference proteome</keyword>
<evidence type="ECO:0000256" key="8">
    <source>
        <dbReference type="ARBA" id="ARBA00023098"/>
    </source>
</evidence>
<keyword evidence="6" id="KW-0677">Repeat</keyword>
<evidence type="ECO:0000256" key="2">
    <source>
        <dbReference type="ARBA" id="ARBA00022475"/>
    </source>
</evidence>
<gene>
    <name evidence="15" type="ORF">HQ36_00100</name>
</gene>
<dbReference type="PANTHER" id="PTHR21248:SF22">
    <property type="entry name" value="PHOSPHOLIPASE D"/>
    <property type="match status" value="1"/>
</dbReference>
<evidence type="ECO:0000256" key="5">
    <source>
        <dbReference type="ARBA" id="ARBA00022692"/>
    </source>
</evidence>
<dbReference type="InterPro" id="IPR022924">
    <property type="entry name" value="Cardiolipin_synthase"/>
</dbReference>
<dbReference type="SUPFAM" id="SSF56024">
    <property type="entry name" value="Phospholipase D/nuclease"/>
    <property type="match status" value="2"/>
</dbReference>
<dbReference type="InterPro" id="IPR027379">
    <property type="entry name" value="CLS_N"/>
</dbReference>
<feature type="active site" evidence="12">
    <location>
        <position position="393"/>
    </location>
</feature>
<comment type="subcellular location">
    <subcellularLocation>
        <location evidence="1 12">Cell membrane</location>
        <topology evidence="1 12">Multi-pass membrane protein</topology>
    </subcellularLocation>
</comment>
<keyword evidence="4 12" id="KW-0808">Transferase</keyword>
<dbReference type="HAMAP" id="MF_01916">
    <property type="entry name" value="Cardiolipin_synth_Cls"/>
    <property type="match status" value="1"/>
</dbReference>
<feature type="active site" evidence="12">
    <location>
        <position position="395"/>
    </location>
</feature>
<evidence type="ECO:0000313" key="15">
    <source>
        <dbReference type="EMBL" id="KGN98942.1"/>
    </source>
</evidence>
<dbReference type="InterPro" id="IPR001736">
    <property type="entry name" value="PLipase_D/transphosphatidylase"/>
</dbReference>
<proteinExistence type="inferred from homology"/>
<dbReference type="PANTHER" id="PTHR21248">
    <property type="entry name" value="CARDIOLIPIN SYNTHASE"/>
    <property type="match status" value="1"/>
</dbReference>
<dbReference type="Pfam" id="PF13396">
    <property type="entry name" value="PLDc_N"/>
    <property type="match status" value="1"/>
</dbReference>
<dbReference type="EC" id="2.7.8.-" evidence="12 13"/>
<evidence type="ECO:0000256" key="10">
    <source>
        <dbReference type="ARBA" id="ARBA00023209"/>
    </source>
</evidence>
<evidence type="ECO:0000259" key="14">
    <source>
        <dbReference type="PROSITE" id="PS50035"/>
    </source>
</evidence>
<keyword evidence="7 12" id="KW-1133">Transmembrane helix</keyword>
<dbReference type="Proteomes" id="UP000030134">
    <property type="component" value="Unassembled WGS sequence"/>
</dbReference>
<feature type="transmembrane region" description="Helical" evidence="12">
    <location>
        <begin position="6"/>
        <end position="24"/>
    </location>
</feature>
<dbReference type="PROSITE" id="PS50035">
    <property type="entry name" value="PLD"/>
    <property type="match status" value="2"/>
</dbReference>
<evidence type="ECO:0000256" key="1">
    <source>
        <dbReference type="ARBA" id="ARBA00004651"/>
    </source>
</evidence>
<evidence type="ECO:0000256" key="11">
    <source>
        <dbReference type="ARBA" id="ARBA00023264"/>
    </source>
</evidence>
<keyword evidence="9 12" id="KW-0472">Membrane</keyword>
<comment type="similarity">
    <text evidence="12">Belongs to the phospholipase D family. Cardiolipin synthase subfamily.</text>
</comment>
<comment type="caution">
    <text evidence="15">The sequence shown here is derived from an EMBL/GenBank/DDBJ whole genome shotgun (WGS) entry which is preliminary data.</text>
</comment>
<feature type="active site" evidence="12">
    <location>
        <position position="217"/>
    </location>
</feature>
<protein>
    <recommendedName>
        <fullName evidence="12 13">Cardiolipin synthase</fullName>
        <shortName evidence="12">CL synthase</shortName>
        <ecNumber evidence="12 13">2.7.8.-</ecNumber>
    </recommendedName>
</protein>
<dbReference type="SMART" id="SM00155">
    <property type="entry name" value="PLDc"/>
    <property type="match status" value="2"/>
</dbReference>
<keyword evidence="3 12" id="KW-0444">Lipid biosynthesis</keyword>
<dbReference type="EMBL" id="JQZW01000002">
    <property type="protein sequence ID" value="KGN98942.1"/>
    <property type="molecule type" value="Genomic_DNA"/>
</dbReference>
<dbReference type="AlphaFoldDB" id="A0A0A2G949"/>
<dbReference type="NCBIfam" id="TIGR04265">
    <property type="entry name" value="bac_cardiolipin"/>
    <property type="match status" value="1"/>
</dbReference>
<dbReference type="STRING" id="266762.HQ36_00100"/>
<evidence type="ECO:0000256" key="13">
    <source>
        <dbReference type="NCBIfam" id="TIGR04265"/>
    </source>
</evidence>
<accession>A0A0A2G949</accession>
<dbReference type="GO" id="GO:0005886">
    <property type="term" value="C:plasma membrane"/>
    <property type="evidence" value="ECO:0007669"/>
    <property type="project" value="UniProtKB-SubCell"/>
</dbReference>
<keyword evidence="11 12" id="KW-1208">Phospholipid metabolism</keyword>
<dbReference type="InterPro" id="IPR030874">
    <property type="entry name" value="Cardiolipin_synth_Firmi"/>
</dbReference>
<dbReference type="GO" id="GO:0032049">
    <property type="term" value="P:cardiolipin biosynthetic process"/>
    <property type="evidence" value="ECO:0007669"/>
    <property type="project" value="UniProtKB-UniRule"/>
</dbReference>
<evidence type="ECO:0000256" key="7">
    <source>
        <dbReference type="ARBA" id="ARBA00022989"/>
    </source>
</evidence>
<feature type="domain" description="PLD phosphodiesterase" evidence="14">
    <location>
        <begin position="210"/>
        <end position="237"/>
    </location>
</feature>
<dbReference type="Pfam" id="PF13091">
    <property type="entry name" value="PLDc_2"/>
    <property type="match status" value="2"/>
</dbReference>
<feature type="domain" description="PLD phosphodiesterase" evidence="14">
    <location>
        <begin position="388"/>
        <end position="415"/>
    </location>
</feature>